<proteinExistence type="predicted"/>
<dbReference type="PANTHER" id="PTHR37423">
    <property type="entry name" value="SOLUBLE LYTIC MUREIN TRANSGLYCOSYLASE-RELATED"/>
    <property type="match status" value="1"/>
</dbReference>
<sequence length="236" mass="26766">MIILLVIMFVLFSGLESGADIYKYMADDGTICFTNVPMDRNGSIVMKEKRSYQKSNRDYSNVYVDKESFHNIAEEKARRHNIDPRLVKAVIKVESNWNPNAVSPKGAQGLMQLMPSTASIMGINDPFNPDANIEGGVRYLKYLLRKFNGNISLALAAYNAGPKLVERIKSVPPIPETITYVKQVINYYLRSNGSIVNTDFPEIKSREVKRDPRIQKIVLKNGTVLFTNSYFVILYE</sequence>
<dbReference type="PANTHER" id="PTHR37423:SF2">
    <property type="entry name" value="MEMBRANE-BOUND LYTIC MUREIN TRANSGLYCOSYLASE C"/>
    <property type="match status" value="1"/>
</dbReference>
<dbReference type="InterPro" id="IPR008258">
    <property type="entry name" value="Transglycosylase_SLT_dom_1"/>
</dbReference>
<accession>A0A5J4L5B2</accession>
<organism evidence="2">
    <name type="scientific">hot springs metagenome</name>
    <dbReference type="NCBI Taxonomy" id="433727"/>
    <lineage>
        <taxon>unclassified sequences</taxon>
        <taxon>metagenomes</taxon>
        <taxon>ecological metagenomes</taxon>
    </lineage>
</organism>
<gene>
    <name evidence="2" type="ORF">A45J_2588</name>
</gene>
<dbReference type="CDD" id="cd00254">
    <property type="entry name" value="LT-like"/>
    <property type="match status" value="1"/>
</dbReference>
<comment type="caution">
    <text evidence="2">The sequence shown here is derived from an EMBL/GenBank/DDBJ whole genome shotgun (WGS) entry which is preliminary data.</text>
</comment>
<dbReference type="SUPFAM" id="SSF53955">
    <property type="entry name" value="Lysozyme-like"/>
    <property type="match status" value="1"/>
</dbReference>
<dbReference type="GO" id="GO:0008933">
    <property type="term" value="F:peptidoglycan lytic transglycosylase activity"/>
    <property type="evidence" value="ECO:0007669"/>
    <property type="project" value="InterPro"/>
</dbReference>
<feature type="domain" description="Transglycosylase SLT" evidence="1">
    <location>
        <begin position="73"/>
        <end position="168"/>
    </location>
</feature>
<dbReference type="Pfam" id="PF01464">
    <property type="entry name" value="SLT"/>
    <property type="match status" value="1"/>
</dbReference>
<dbReference type="InterPro" id="IPR000189">
    <property type="entry name" value="Transglyc_AS"/>
</dbReference>
<dbReference type="PROSITE" id="PS00922">
    <property type="entry name" value="TRANSGLYCOSYLASE"/>
    <property type="match status" value="1"/>
</dbReference>
<name>A0A5J4L5B2_9ZZZZ</name>
<evidence type="ECO:0000313" key="2">
    <source>
        <dbReference type="EMBL" id="GER94823.1"/>
    </source>
</evidence>
<dbReference type="AlphaFoldDB" id="A0A5J4L5B2"/>
<dbReference type="Gene3D" id="1.10.530.10">
    <property type="match status" value="1"/>
</dbReference>
<evidence type="ECO:0000259" key="1">
    <source>
        <dbReference type="Pfam" id="PF01464"/>
    </source>
</evidence>
<dbReference type="GO" id="GO:0000270">
    <property type="term" value="P:peptidoglycan metabolic process"/>
    <property type="evidence" value="ECO:0007669"/>
    <property type="project" value="InterPro"/>
</dbReference>
<dbReference type="InterPro" id="IPR023346">
    <property type="entry name" value="Lysozyme-like_dom_sf"/>
</dbReference>
<dbReference type="EMBL" id="BLAB01000001">
    <property type="protein sequence ID" value="GER94823.1"/>
    <property type="molecule type" value="Genomic_DNA"/>
</dbReference>
<dbReference type="GO" id="GO:0016020">
    <property type="term" value="C:membrane"/>
    <property type="evidence" value="ECO:0007669"/>
    <property type="project" value="InterPro"/>
</dbReference>
<protein>
    <submittedName>
        <fullName evidence="2">Lytic transglycosylase</fullName>
    </submittedName>
</protein>
<reference evidence="2" key="1">
    <citation type="submission" date="2019-10" db="EMBL/GenBank/DDBJ databases">
        <title>Metagenomic sequencing of thiosulfate-disproportionating enrichment culture.</title>
        <authorList>
            <person name="Umezawa K."/>
            <person name="Kojima H."/>
            <person name="Fukui M."/>
        </authorList>
    </citation>
    <scope>NUCLEOTIDE SEQUENCE</scope>
    <source>
        <strain evidence="2">45J</strain>
    </source>
</reference>